<feature type="region of interest" description="Disordered" evidence="1">
    <location>
        <begin position="1"/>
        <end position="21"/>
    </location>
</feature>
<dbReference type="EMBL" id="OZ019901">
    <property type="protein sequence ID" value="CAK9236776.1"/>
    <property type="molecule type" value="Genomic_DNA"/>
</dbReference>
<organism evidence="2 3">
    <name type="scientific">Sphagnum troendelagicum</name>
    <dbReference type="NCBI Taxonomy" id="128251"/>
    <lineage>
        <taxon>Eukaryota</taxon>
        <taxon>Viridiplantae</taxon>
        <taxon>Streptophyta</taxon>
        <taxon>Embryophyta</taxon>
        <taxon>Bryophyta</taxon>
        <taxon>Sphagnophytina</taxon>
        <taxon>Sphagnopsida</taxon>
        <taxon>Sphagnales</taxon>
        <taxon>Sphagnaceae</taxon>
        <taxon>Sphagnum</taxon>
    </lineage>
</organism>
<accession>A0ABP0V2Y8</accession>
<gene>
    <name evidence="2" type="ORF">CSSPTR1EN2_LOCUS23176</name>
</gene>
<proteinExistence type="predicted"/>
<dbReference type="PANTHER" id="PTHR33193:SF13">
    <property type="entry name" value="EXPRESSED PROTEIN"/>
    <property type="match status" value="1"/>
</dbReference>
<protein>
    <submittedName>
        <fullName evidence="2">Uncharacterized protein</fullName>
    </submittedName>
</protein>
<reference evidence="2" key="1">
    <citation type="submission" date="2024-02" db="EMBL/GenBank/DDBJ databases">
        <authorList>
            <consortium name="ELIXIR-Norway"/>
            <consortium name="Elixir Norway"/>
        </authorList>
    </citation>
    <scope>NUCLEOTIDE SEQUENCE</scope>
</reference>
<dbReference type="Pfam" id="PF12023">
    <property type="entry name" value="DUF3511"/>
    <property type="match status" value="1"/>
</dbReference>
<evidence type="ECO:0000313" key="3">
    <source>
        <dbReference type="Proteomes" id="UP001497512"/>
    </source>
</evidence>
<evidence type="ECO:0000313" key="2">
    <source>
        <dbReference type="EMBL" id="CAK9236776.1"/>
    </source>
</evidence>
<dbReference type="InterPro" id="IPR021899">
    <property type="entry name" value="DUF3511"/>
</dbReference>
<name>A0ABP0V2Y8_9BRYO</name>
<dbReference type="PANTHER" id="PTHR33193">
    <property type="entry name" value="DOMAIN PROTEIN, PUTATIVE (DUF3511)-RELATED"/>
    <property type="match status" value="1"/>
</dbReference>
<dbReference type="Proteomes" id="UP001497512">
    <property type="component" value="Chromosome 9"/>
</dbReference>
<keyword evidence="3" id="KW-1185">Reference proteome</keyword>
<sequence>MAMQRRNTIQYPGTTSPESSYNWKRQIKNKKSTPSWSLYSDPEMKRKKRVATYKVFTVEGKVKQTVRSGCRWLKAKYIEMRYGWW</sequence>
<evidence type="ECO:0000256" key="1">
    <source>
        <dbReference type="SAM" id="MobiDB-lite"/>
    </source>
</evidence>